<evidence type="ECO:0000256" key="9">
    <source>
        <dbReference type="ARBA" id="ARBA00022771"/>
    </source>
</evidence>
<dbReference type="AlphaFoldDB" id="A0A812T7Z5"/>
<keyword evidence="10 12" id="KW-0862">Zinc</keyword>
<evidence type="ECO:0000256" key="5">
    <source>
        <dbReference type="ARBA" id="ARBA00022691"/>
    </source>
</evidence>
<feature type="compositionally biased region" description="Basic residues" evidence="13">
    <location>
        <begin position="1"/>
        <end position="13"/>
    </location>
</feature>
<dbReference type="Pfam" id="PF13812">
    <property type="entry name" value="PPR_3"/>
    <property type="match status" value="1"/>
</dbReference>
<dbReference type="InterPro" id="IPR002885">
    <property type="entry name" value="PPR_rpt"/>
</dbReference>
<evidence type="ECO:0000256" key="4">
    <source>
        <dbReference type="ARBA" id="ARBA00022679"/>
    </source>
</evidence>
<keyword evidence="9 12" id="KW-0863">Zinc-finger</keyword>
<evidence type="ECO:0000256" key="7">
    <source>
        <dbReference type="ARBA" id="ARBA00022723"/>
    </source>
</evidence>
<dbReference type="InterPro" id="IPR036855">
    <property type="entry name" value="Znf_CCCH_sf"/>
</dbReference>
<dbReference type="PANTHER" id="PTHR47447">
    <property type="entry name" value="OS03G0856100 PROTEIN"/>
    <property type="match status" value="1"/>
</dbReference>
<dbReference type="EC" id="2.1.1.33" evidence="2"/>
<evidence type="ECO:0000256" key="12">
    <source>
        <dbReference type="PROSITE-ProRule" id="PRU00723"/>
    </source>
</evidence>
<dbReference type="GO" id="GO:0008270">
    <property type="term" value="F:zinc ion binding"/>
    <property type="evidence" value="ECO:0007669"/>
    <property type="project" value="UniProtKB-KW"/>
</dbReference>
<dbReference type="InterPro" id="IPR011990">
    <property type="entry name" value="TPR-like_helical_dom_sf"/>
</dbReference>
<feature type="zinc finger region" description="C3H1-type" evidence="12">
    <location>
        <begin position="211"/>
        <end position="238"/>
    </location>
</feature>
<keyword evidence="16" id="KW-1185">Reference proteome</keyword>
<dbReference type="PROSITE" id="PS50103">
    <property type="entry name" value="ZF_C3H1"/>
    <property type="match status" value="1"/>
</dbReference>
<dbReference type="InterPro" id="IPR029063">
    <property type="entry name" value="SAM-dependent_MTases_sf"/>
</dbReference>
<evidence type="ECO:0000256" key="6">
    <source>
        <dbReference type="ARBA" id="ARBA00022694"/>
    </source>
</evidence>
<evidence type="ECO:0000256" key="3">
    <source>
        <dbReference type="ARBA" id="ARBA00022603"/>
    </source>
</evidence>
<dbReference type="InterPro" id="IPR003358">
    <property type="entry name" value="tRNA_(Gua-N-7)_MeTrfase_Trmb"/>
</dbReference>
<keyword evidence="3" id="KW-0489">Methyltransferase</keyword>
<dbReference type="OrthoDB" id="449405at2759"/>
<dbReference type="PROSITE" id="PS51625">
    <property type="entry name" value="SAM_MT_TRMB"/>
    <property type="match status" value="1"/>
</dbReference>
<keyword evidence="7 12" id="KW-0479">Metal-binding</keyword>
<accession>A0A812T7Z5</accession>
<feature type="repeat" description="PPR" evidence="11">
    <location>
        <begin position="99"/>
        <end position="133"/>
    </location>
</feature>
<dbReference type="InterPro" id="IPR000571">
    <property type="entry name" value="Znf_CCCH"/>
</dbReference>
<dbReference type="Gene3D" id="1.25.40.10">
    <property type="entry name" value="Tetratricopeptide repeat domain"/>
    <property type="match status" value="1"/>
</dbReference>
<keyword evidence="4" id="KW-0808">Transferase</keyword>
<keyword evidence="8" id="KW-0677">Repeat</keyword>
<comment type="catalytic activity">
    <reaction evidence="1">
        <text>guanosine(46) in tRNA + S-adenosyl-L-methionine = N(7)-methylguanosine(46) in tRNA + S-adenosyl-L-homocysteine</text>
        <dbReference type="Rhea" id="RHEA:42708"/>
        <dbReference type="Rhea" id="RHEA-COMP:10188"/>
        <dbReference type="Rhea" id="RHEA-COMP:10189"/>
        <dbReference type="ChEBI" id="CHEBI:57856"/>
        <dbReference type="ChEBI" id="CHEBI:59789"/>
        <dbReference type="ChEBI" id="CHEBI:74269"/>
        <dbReference type="ChEBI" id="CHEBI:74480"/>
        <dbReference type="EC" id="2.1.1.33"/>
    </reaction>
</comment>
<feature type="domain" description="C3H1-type" evidence="14">
    <location>
        <begin position="211"/>
        <end position="238"/>
    </location>
</feature>
<proteinExistence type="predicted"/>
<dbReference type="GO" id="GO:0008176">
    <property type="term" value="F:tRNA (guanine(46)-N7)-methyltransferase activity"/>
    <property type="evidence" value="ECO:0007669"/>
    <property type="project" value="UniProtKB-EC"/>
</dbReference>
<evidence type="ECO:0000256" key="1">
    <source>
        <dbReference type="ARBA" id="ARBA00000142"/>
    </source>
</evidence>
<evidence type="ECO:0000259" key="14">
    <source>
        <dbReference type="PROSITE" id="PS50103"/>
    </source>
</evidence>
<dbReference type="NCBIfam" id="TIGR00756">
    <property type="entry name" value="PPR"/>
    <property type="match status" value="2"/>
</dbReference>
<dbReference type="PANTHER" id="PTHR47447:SF17">
    <property type="entry name" value="OS12G0638900 PROTEIN"/>
    <property type="match status" value="1"/>
</dbReference>
<dbReference type="EMBL" id="CAJNDS010002528">
    <property type="protein sequence ID" value="CAE7513255.1"/>
    <property type="molecule type" value="Genomic_DNA"/>
</dbReference>
<evidence type="ECO:0000256" key="11">
    <source>
        <dbReference type="PROSITE-ProRule" id="PRU00708"/>
    </source>
</evidence>
<evidence type="ECO:0000256" key="10">
    <source>
        <dbReference type="ARBA" id="ARBA00022833"/>
    </source>
</evidence>
<organism evidence="15 16">
    <name type="scientific">Symbiodinium natans</name>
    <dbReference type="NCBI Taxonomy" id="878477"/>
    <lineage>
        <taxon>Eukaryota</taxon>
        <taxon>Sar</taxon>
        <taxon>Alveolata</taxon>
        <taxon>Dinophyceae</taxon>
        <taxon>Suessiales</taxon>
        <taxon>Symbiodiniaceae</taxon>
        <taxon>Symbiodinium</taxon>
    </lineage>
</organism>
<protein>
    <recommendedName>
        <fullName evidence="2">tRNA (guanine(46)-N(7))-methyltransferase</fullName>
        <ecNumber evidence="2">2.1.1.33</ecNumber>
    </recommendedName>
</protein>
<evidence type="ECO:0000313" key="16">
    <source>
        <dbReference type="Proteomes" id="UP000604046"/>
    </source>
</evidence>
<dbReference type="Pfam" id="PF00642">
    <property type="entry name" value="zf-CCCH"/>
    <property type="match status" value="1"/>
</dbReference>
<dbReference type="PROSITE" id="PS51375">
    <property type="entry name" value="PPR"/>
    <property type="match status" value="2"/>
</dbReference>
<evidence type="ECO:0000256" key="2">
    <source>
        <dbReference type="ARBA" id="ARBA00011977"/>
    </source>
</evidence>
<keyword evidence="6" id="KW-0819">tRNA processing</keyword>
<feature type="repeat" description="PPR" evidence="11">
    <location>
        <begin position="64"/>
        <end position="98"/>
    </location>
</feature>
<dbReference type="SUPFAM" id="SSF53335">
    <property type="entry name" value="S-adenosyl-L-methionine-dependent methyltransferases"/>
    <property type="match status" value="1"/>
</dbReference>
<evidence type="ECO:0000256" key="8">
    <source>
        <dbReference type="ARBA" id="ARBA00022737"/>
    </source>
</evidence>
<feature type="region of interest" description="Disordered" evidence="13">
    <location>
        <begin position="1"/>
        <end position="31"/>
    </location>
</feature>
<comment type="caution">
    <text evidence="15">The sequence shown here is derived from an EMBL/GenBank/DDBJ whole genome shotgun (WGS) entry which is preliminary data.</text>
</comment>
<keyword evidence="5" id="KW-0949">S-adenosyl-L-methionine</keyword>
<reference evidence="15" key="1">
    <citation type="submission" date="2021-02" db="EMBL/GenBank/DDBJ databases">
        <authorList>
            <person name="Dougan E. K."/>
            <person name="Rhodes N."/>
            <person name="Thang M."/>
            <person name="Chan C."/>
        </authorList>
    </citation>
    <scope>NUCLEOTIDE SEQUENCE</scope>
</reference>
<sequence>MPQKWRSRPRHGKGPAGGPAKRTQEKSSRAQDLTKTIAELARNKQLKRAIATFHKFEEEGLQPSVYTFSSLINAYVRAADVPGALEVMSAMKRHGIKPNVSIFTILLKGYSQEGKMNAARALLDEMIAQGVAPDARAVNAFFRGCLYHGDVPLASDVFSKMESSWQLVPDSISLRYVVQLLSQGLRVSAIKELMKKLQKANPLTEHGGGKTMGRQACKFWASGTCTKGVNCKFHHDLEASPESQERMQQEKVAAMAAMNLSMAHAAAMLGRWPLCRRALKCAEDFYESTEEGGQGGVGSHGLFQELSREEASREIQRISHFLNQEQPPEPYSFLCRTFLFGTEPCTEKAELAQCCVDELVRSFGLGEVLLRVGLSEEDARTSFRLCLSKKLRLRGSQIFAPELHGKRKIESDPPLPMKMEICSGNGDWVIAQAKADEGLANWMALELRHDRVHQIFSRMVFRKACNLCLLRGDAGRVVPAHVQPESMSHVFINFPEPPHFSGDETAESKSELLTGSFFSQLHTILQQDGKLTILSDNWRYVRRLVRTLAELRDENEQMFLSAGPRNAKNAELCETLYGIDLFCGMPDKHVGHKKKTTSYFDRLWTKGQHLDRYYFMVQKA</sequence>
<dbReference type="SUPFAM" id="SSF90229">
    <property type="entry name" value="CCCH zinc finger"/>
    <property type="match status" value="1"/>
</dbReference>
<dbReference type="Proteomes" id="UP000604046">
    <property type="component" value="Unassembled WGS sequence"/>
</dbReference>
<dbReference type="Gene3D" id="4.10.1000.10">
    <property type="entry name" value="Zinc finger, CCCH-type"/>
    <property type="match status" value="1"/>
</dbReference>
<dbReference type="SMART" id="SM00356">
    <property type="entry name" value="ZnF_C3H1"/>
    <property type="match status" value="1"/>
</dbReference>
<name>A0A812T7Z5_9DINO</name>
<dbReference type="Pfam" id="PF02390">
    <property type="entry name" value="Methyltransf_4"/>
    <property type="match status" value="1"/>
</dbReference>
<dbReference type="Gene3D" id="3.40.50.150">
    <property type="entry name" value="Vaccinia Virus protein VP39"/>
    <property type="match status" value="1"/>
</dbReference>
<evidence type="ECO:0000256" key="13">
    <source>
        <dbReference type="SAM" id="MobiDB-lite"/>
    </source>
</evidence>
<gene>
    <name evidence="15" type="primary">trmB</name>
    <name evidence="15" type="ORF">SNAT2548_LOCUS28731</name>
</gene>
<evidence type="ECO:0000313" key="15">
    <source>
        <dbReference type="EMBL" id="CAE7513255.1"/>
    </source>
</evidence>